<evidence type="ECO:0000259" key="2">
    <source>
        <dbReference type="Pfam" id="PF07885"/>
    </source>
</evidence>
<evidence type="ECO:0000313" key="3">
    <source>
        <dbReference type="EMBL" id="MBL4929563.1"/>
    </source>
</evidence>
<comment type="caution">
    <text evidence="3">The sequence shown here is derived from an EMBL/GenBank/DDBJ whole genome shotgun (WGS) entry which is preliminary data.</text>
</comment>
<organism evidence="3 4">
    <name type="scientific">Fuscibacter oryzae</name>
    <dbReference type="NCBI Taxonomy" id="2803939"/>
    <lineage>
        <taxon>Bacteria</taxon>
        <taxon>Pseudomonadati</taxon>
        <taxon>Pseudomonadota</taxon>
        <taxon>Alphaproteobacteria</taxon>
        <taxon>Rhodobacterales</taxon>
        <taxon>Paracoccaceae</taxon>
        <taxon>Fuscibacter</taxon>
    </lineage>
</organism>
<keyword evidence="1" id="KW-0812">Transmembrane</keyword>
<dbReference type="RefSeq" id="WP_202662107.1">
    <property type="nucleotide sequence ID" value="NZ_JAESVP010000009.1"/>
</dbReference>
<keyword evidence="3" id="KW-0813">Transport</keyword>
<gene>
    <name evidence="3" type="ORF">JI744_15770</name>
</gene>
<evidence type="ECO:0000313" key="4">
    <source>
        <dbReference type="Proteomes" id="UP000619033"/>
    </source>
</evidence>
<dbReference type="EMBL" id="JAESVP010000009">
    <property type="protein sequence ID" value="MBL4929563.1"/>
    <property type="molecule type" value="Genomic_DNA"/>
</dbReference>
<feature type="transmembrane region" description="Helical" evidence="1">
    <location>
        <begin position="46"/>
        <end position="75"/>
    </location>
</feature>
<keyword evidence="1" id="KW-0472">Membrane</keyword>
<keyword evidence="3" id="KW-0407">Ion channel</keyword>
<dbReference type="SUPFAM" id="SSF81324">
    <property type="entry name" value="Voltage-gated potassium channels"/>
    <property type="match status" value="1"/>
</dbReference>
<feature type="domain" description="Potassium channel" evidence="2">
    <location>
        <begin position="61"/>
        <end position="133"/>
    </location>
</feature>
<feature type="transmembrane region" description="Helical" evidence="1">
    <location>
        <begin position="84"/>
        <end position="102"/>
    </location>
</feature>
<proteinExistence type="predicted"/>
<dbReference type="Pfam" id="PF07885">
    <property type="entry name" value="Ion_trans_2"/>
    <property type="match status" value="1"/>
</dbReference>
<dbReference type="AlphaFoldDB" id="A0A8J7MT17"/>
<evidence type="ECO:0000256" key="1">
    <source>
        <dbReference type="SAM" id="Phobius"/>
    </source>
</evidence>
<protein>
    <submittedName>
        <fullName evidence="3">Two pore domain potassium channel family protein</fullName>
    </submittedName>
</protein>
<keyword evidence="4" id="KW-1185">Reference proteome</keyword>
<dbReference type="GO" id="GO:0034220">
    <property type="term" value="P:monoatomic ion transmembrane transport"/>
    <property type="evidence" value="ECO:0007669"/>
    <property type="project" value="UniProtKB-KW"/>
</dbReference>
<sequence length="154" mass="16932">MFLQILVGTCLLVTNITIAAVAAMLMELAFLRLHPWLLRPPHRPKLVLLLAGVSVAILAVITVAVWVWAIAFWYLEGFGTLEEALYFALVAFTTLGLGDVVLPHAWRILAGMAAANGFLHFSLLTALLIEALRQVRLAQWQHKVSRPGDAPKAE</sequence>
<name>A0A8J7MT17_9RHOB</name>
<keyword evidence="3" id="KW-0406">Ion transport</keyword>
<dbReference type="Proteomes" id="UP000619033">
    <property type="component" value="Unassembled WGS sequence"/>
</dbReference>
<reference evidence="3" key="1">
    <citation type="submission" date="2021-01" db="EMBL/GenBank/DDBJ databases">
        <title>Genome seq and assembly of Tabrizicola sp. KVB23.</title>
        <authorList>
            <person name="Chhetri G."/>
        </authorList>
    </citation>
    <scope>NUCLEOTIDE SEQUENCE</scope>
    <source>
        <strain evidence="3">KVB23</strain>
    </source>
</reference>
<dbReference type="InterPro" id="IPR013099">
    <property type="entry name" value="K_chnl_dom"/>
</dbReference>
<dbReference type="Gene3D" id="1.10.287.70">
    <property type="match status" value="1"/>
</dbReference>
<keyword evidence="1" id="KW-1133">Transmembrane helix</keyword>
<accession>A0A8J7MT17</accession>